<name>A0ABR1YPW1_9PEZI</name>
<comment type="caution">
    <text evidence="2">The sequence shown here is derived from an EMBL/GenBank/DDBJ whole genome shotgun (WGS) entry which is preliminary data.</text>
</comment>
<evidence type="ECO:0000313" key="3">
    <source>
        <dbReference type="Proteomes" id="UP001492380"/>
    </source>
</evidence>
<gene>
    <name evidence="2" type="ORF">HDK90DRAFT_465591</name>
</gene>
<evidence type="ECO:0000313" key="2">
    <source>
        <dbReference type="EMBL" id="KAK8235229.1"/>
    </source>
</evidence>
<proteinExistence type="predicted"/>
<feature type="region of interest" description="Disordered" evidence="1">
    <location>
        <begin position="133"/>
        <end position="166"/>
    </location>
</feature>
<protein>
    <submittedName>
        <fullName evidence="2">Uncharacterized protein</fullName>
    </submittedName>
</protein>
<feature type="compositionally biased region" description="Basic and acidic residues" evidence="1">
    <location>
        <begin position="133"/>
        <end position="163"/>
    </location>
</feature>
<dbReference type="EMBL" id="JBBWRZ010000005">
    <property type="protein sequence ID" value="KAK8235229.1"/>
    <property type="molecule type" value="Genomic_DNA"/>
</dbReference>
<organism evidence="2 3">
    <name type="scientific">Phyllosticta capitalensis</name>
    <dbReference type="NCBI Taxonomy" id="121624"/>
    <lineage>
        <taxon>Eukaryota</taxon>
        <taxon>Fungi</taxon>
        <taxon>Dikarya</taxon>
        <taxon>Ascomycota</taxon>
        <taxon>Pezizomycotina</taxon>
        <taxon>Dothideomycetes</taxon>
        <taxon>Dothideomycetes incertae sedis</taxon>
        <taxon>Botryosphaeriales</taxon>
        <taxon>Phyllostictaceae</taxon>
        <taxon>Phyllosticta</taxon>
    </lineage>
</organism>
<evidence type="ECO:0000256" key="1">
    <source>
        <dbReference type="SAM" id="MobiDB-lite"/>
    </source>
</evidence>
<sequence>MTDFCVAVLRAAAVLHHIYVAQTFAFPSSLFEPLGQIESTSKKRRRQSKEVKERGQRSKRQKKCSEQRACVRAFVAPSGAPFSLSSLSSLFTVVSRRVPSCCDDVWSAVVAVAWVPIVCETIRRWVDKDGSEALENEKPKDEKRKKKGLDEMQKKTENSKLQDHGPTVLMALESYDRVSSSSSTSNLANGNM</sequence>
<dbReference type="Proteomes" id="UP001492380">
    <property type="component" value="Unassembled WGS sequence"/>
</dbReference>
<feature type="region of interest" description="Disordered" evidence="1">
    <location>
        <begin position="41"/>
        <end position="64"/>
    </location>
</feature>
<accession>A0ABR1YPW1</accession>
<keyword evidence="3" id="KW-1185">Reference proteome</keyword>
<reference evidence="2 3" key="1">
    <citation type="submission" date="2024-04" db="EMBL/GenBank/DDBJ databases">
        <title>Phyllosticta paracitricarpa is synonymous to the EU quarantine fungus P. citricarpa based on phylogenomic analyses.</title>
        <authorList>
            <consortium name="Lawrence Berkeley National Laboratory"/>
            <person name="Van Ingen-Buijs V.A."/>
            <person name="Van Westerhoven A.C."/>
            <person name="Haridas S."/>
            <person name="Skiadas P."/>
            <person name="Martin F."/>
            <person name="Groenewald J.Z."/>
            <person name="Crous P.W."/>
            <person name="Seidl M.F."/>
        </authorList>
    </citation>
    <scope>NUCLEOTIDE SEQUENCE [LARGE SCALE GENOMIC DNA]</scope>
    <source>
        <strain evidence="2 3">CBS 123374</strain>
    </source>
</reference>